<feature type="signal peptide" evidence="1">
    <location>
        <begin position="1"/>
        <end position="23"/>
    </location>
</feature>
<organism evidence="3 4">
    <name type="scientific">Allopontixanthobacter sediminis</name>
    <dbReference type="NCBI Taxonomy" id="1689985"/>
    <lineage>
        <taxon>Bacteria</taxon>
        <taxon>Pseudomonadati</taxon>
        <taxon>Pseudomonadota</taxon>
        <taxon>Alphaproteobacteria</taxon>
        <taxon>Sphingomonadales</taxon>
        <taxon>Erythrobacteraceae</taxon>
        <taxon>Allopontixanthobacter</taxon>
    </lineage>
</organism>
<feature type="domain" description="Thioredoxin-like fold" evidence="2">
    <location>
        <begin position="35"/>
        <end position="224"/>
    </location>
</feature>
<dbReference type="EMBL" id="WTYL01000001">
    <property type="protein sequence ID" value="MXP43205.1"/>
    <property type="molecule type" value="Genomic_DNA"/>
</dbReference>
<gene>
    <name evidence="3" type="ORF">GRI65_01900</name>
</gene>
<evidence type="ECO:0000256" key="1">
    <source>
        <dbReference type="SAM" id="SignalP"/>
    </source>
</evidence>
<reference evidence="3 4" key="1">
    <citation type="submission" date="2019-12" db="EMBL/GenBank/DDBJ databases">
        <title>Genomic-based taxomic classification of the family Erythrobacteraceae.</title>
        <authorList>
            <person name="Xu L."/>
        </authorList>
    </citation>
    <scope>NUCLEOTIDE SEQUENCE [LARGE SCALE GENOMIC DNA]</scope>
    <source>
        <strain evidence="3 4">KCTC 42453</strain>
    </source>
</reference>
<sequence length="228" mass="24479">MVRKSVFAGLAACAAIAASAVVAAPSSFISRVQVTEGGHRIGNPDAKVAVVEFVSYTCPACANYTRNDSGALEMGYVGPGKVTLETRHIIRDPVDMTAALLTNCGAPGKFAQNHKAFMLSQPKWLPITQSVTAAQRNRWMSGTNASRRRAIASDLGFYPIMERRGYRRTDIDRCLADEVKATSLAEASEANGAKYFVSSTPSFAINGVKLAGTHSWSLLEPQIKARLP</sequence>
<evidence type="ECO:0000313" key="3">
    <source>
        <dbReference type="EMBL" id="MXP43205.1"/>
    </source>
</evidence>
<dbReference type="InterPro" id="IPR036249">
    <property type="entry name" value="Thioredoxin-like_sf"/>
</dbReference>
<dbReference type="AlphaFoldDB" id="A0A845AY75"/>
<proteinExistence type="predicted"/>
<accession>A0A845AY75</accession>
<name>A0A845AY75_9SPHN</name>
<comment type="caution">
    <text evidence="3">The sequence shown here is derived from an EMBL/GenBank/DDBJ whole genome shotgun (WGS) entry which is preliminary data.</text>
</comment>
<dbReference type="Gene3D" id="1.10.40.110">
    <property type="match status" value="1"/>
</dbReference>
<evidence type="ECO:0000313" key="4">
    <source>
        <dbReference type="Proteomes" id="UP000431922"/>
    </source>
</evidence>
<evidence type="ECO:0000259" key="2">
    <source>
        <dbReference type="Pfam" id="PF13462"/>
    </source>
</evidence>
<dbReference type="Gene3D" id="3.40.30.10">
    <property type="entry name" value="Glutaredoxin"/>
    <property type="match status" value="1"/>
</dbReference>
<keyword evidence="4" id="KW-1185">Reference proteome</keyword>
<dbReference type="SUPFAM" id="SSF52833">
    <property type="entry name" value="Thioredoxin-like"/>
    <property type="match status" value="1"/>
</dbReference>
<dbReference type="Proteomes" id="UP000431922">
    <property type="component" value="Unassembled WGS sequence"/>
</dbReference>
<keyword evidence="1" id="KW-0732">Signal</keyword>
<dbReference type="RefSeq" id="WP_160754837.1">
    <property type="nucleotide sequence ID" value="NZ_WTYL01000001.1"/>
</dbReference>
<dbReference type="InterPro" id="IPR012336">
    <property type="entry name" value="Thioredoxin-like_fold"/>
</dbReference>
<dbReference type="Pfam" id="PF13462">
    <property type="entry name" value="Thioredoxin_4"/>
    <property type="match status" value="1"/>
</dbReference>
<feature type="chain" id="PRO_5032954733" evidence="1">
    <location>
        <begin position="24"/>
        <end position="228"/>
    </location>
</feature>
<protein>
    <submittedName>
        <fullName evidence="3">Thioredoxin domain-containing protein</fullName>
    </submittedName>
</protein>
<dbReference type="OrthoDB" id="8478320at2"/>